<dbReference type="EMBL" id="CP013926">
    <property type="protein sequence ID" value="AMJ75246.1"/>
    <property type="molecule type" value="Genomic_DNA"/>
</dbReference>
<dbReference type="GO" id="GO:0045892">
    <property type="term" value="P:negative regulation of DNA-templated transcription"/>
    <property type="evidence" value="ECO:0007669"/>
    <property type="project" value="InterPro"/>
</dbReference>
<dbReference type="Gene3D" id="1.10.4040.10">
    <property type="entry name" value="Penicillinase repressor domain"/>
    <property type="match status" value="1"/>
</dbReference>
<keyword evidence="4" id="KW-0804">Transcription</keyword>
<keyword evidence="2" id="KW-0805">Transcription regulation</keyword>
<evidence type="ECO:0000256" key="2">
    <source>
        <dbReference type="ARBA" id="ARBA00023015"/>
    </source>
</evidence>
<dbReference type="AlphaFoldDB" id="A0AAW7Z3B4"/>
<dbReference type="KEGG" id="asq:AVL57_15520"/>
<dbReference type="InterPro" id="IPR036388">
    <property type="entry name" value="WH-like_DNA-bd_sf"/>
</dbReference>
<evidence type="ECO:0000313" key="5">
    <source>
        <dbReference type="EMBL" id="AMJ75246.1"/>
    </source>
</evidence>
<evidence type="ECO:0000256" key="1">
    <source>
        <dbReference type="ARBA" id="ARBA00011046"/>
    </source>
</evidence>
<comment type="similarity">
    <text evidence="1">Belongs to the BlaI transcriptional regulatory family.</text>
</comment>
<gene>
    <name evidence="5" type="ORF">AVL57_15520</name>
    <name evidence="6" type="ORF">Q4527_11125</name>
</gene>
<keyword evidence="3" id="KW-0238">DNA-binding</keyword>
<dbReference type="RefSeq" id="WP_057790275.1">
    <property type="nucleotide sequence ID" value="NZ_CAXIBE010000052.1"/>
</dbReference>
<proteinExistence type="inferred from homology"/>
<evidence type="ECO:0000313" key="8">
    <source>
        <dbReference type="Proteomes" id="UP001170717"/>
    </source>
</evidence>
<dbReference type="Proteomes" id="UP000056750">
    <property type="component" value="Chromosome"/>
</dbReference>
<dbReference type="Gene3D" id="1.10.10.10">
    <property type="entry name" value="Winged helix-like DNA-binding domain superfamily/Winged helix DNA-binding domain"/>
    <property type="match status" value="1"/>
</dbReference>
<keyword evidence="7" id="KW-1185">Reference proteome</keyword>
<reference evidence="5 7" key="1">
    <citation type="submission" date="2015-12" db="EMBL/GenBank/DDBJ databases">
        <title>Intraspecies pangenome expansion in the marine bacterium Alteromonas.</title>
        <authorList>
            <person name="Lopez-Perez M."/>
            <person name="Rodriguez-Valera F."/>
        </authorList>
    </citation>
    <scope>NUCLEOTIDE SEQUENCE [LARGE SCALE GENOMIC DNA]</scope>
    <source>
        <strain evidence="5 7">LMG 21861</strain>
    </source>
</reference>
<accession>A0AAW7Z3B4</accession>
<evidence type="ECO:0000256" key="3">
    <source>
        <dbReference type="ARBA" id="ARBA00023125"/>
    </source>
</evidence>
<dbReference type="EMBL" id="JAUOQI010000006">
    <property type="protein sequence ID" value="MDO6577949.1"/>
    <property type="molecule type" value="Genomic_DNA"/>
</dbReference>
<evidence type="ECO:0000256" key="4">
    <source>
        <dbReference type="ARBA" id="ARBA00023163"/>
    </source>
</evidence>
<dbReference type="Proteomes" id="UP001170717">
    <property type="component" value="Unassembled WGS sequence"/>
</dbReference>
<evidence type="ECO:0000313" key="6">
    <source>
        <dbReference type="EMBL" id="MDO6577949.1"/>
    </source>
</evidence>
<reference evidence="6" key="2">
    <citation type="submission" date="2023-07" db="EMBL/GenBank/DDBJ databases">
        <title>Genome content predicts the carbon catabolic preferences of heterotrophic bacteria.</title>
        <authorList>
            <person name="Gralka M."/>
        </authorList>
    </citation>
    <scope>NUCLEOTIDE SEQUENCE</scope>
    <source>
        <strain evidence="6">F2M12</strain>
    </source>
</reference>
<dbReference type="InterPro" id="IPR005650">
    <property type="entry name" value="BlaI_family"/>
</dbReference>
<dbReference type="InterPro" id="IPR036390">
    <property type="entry name" value="WH_DNA-bd_sf"/>
</dbReference>
<dbReference type="Pfam" id="PF03965">
    <property type="entry name" value="Penicillinase_R"/>
    <property type="match status" value="1"/>
</dbReference>
<dbReference type="PIRSF" id="PIRSF019455">
    <property type="entry name" value="CopR_AtkY"/>
    <property type="match status" value="1"/>
</dbReference>
<evidence type="ECO:0000313" key="7">
    <source>
        <dbReference type="Proteomes" id="UP000056750"/>
    </source>
</evidence>
<dbReference type="GO" id="GO:0003677">
    <property type="term" value="F:DNA binding"/>
    <property type="evidence" value="ECO:0007669"/>
    <property type="project" value="UniProtKB-KW"/>
</dbReference>
<organism evidence="6 8">
    <name type="scientific">Alteromonas stellipolaris</name>
    <dbReference type="NCBI Taxonomy" id="233316"/>
    <lineage>
        <taxon>Bacteria</taxon>
        <taxon>Pseudomonadati</taxon>
        <taxon>Pseudomonadota</taxon>
        <taxon>Gammaproteobacteria</taxon>
        <taxon>Alteromonadales</taxon>
        <taxon>Alteromonadaceae</taxon>
        <taxon>Alteromonas/Salinimonas group</taxon>
        <taxon>Alteromonas</taxon>
    </lineage>
</organism>
<dbReference type="SUPFAM" id="SSF46785">
    <property type="entry name" value="Winged helix' DNA-binding domain"/>
    <property type="match status" value="1"/>
</dbReference>
<sequence>MTTSKAQPDISNTEFEVLDVIWDSNPISSNEVIDRLNQHKPWHEKTVKTLLGRLVKKGAISFHKQQRQYLYYPIIAREEYVQEETSSFLSRLFKGKVAPMIAGFANQNELSKEDIDELKAVIKQWEQNND</sequence>
<name>A0AAW7Z3B4_9ALTE</name>
<protein>
    <submittedName>
        <fullName evidence="6">BlaI/MecI/CopY family transcriptional regulator</fullName>
    </submittedName>
    <submittedName>
        <fullName evidence="5">CopY family transcriptional repressor</fullName>
    </submittedName>
</protein>